<dbReference type="Pfam" id="PF04325">
    <property type="entry name" value="DUF465"/>
    <property type="match status" value="1"/>
</dbReference>
<reference evidence="1 2" key="1">
    <citation type="submission" date="2016-03" db="EMBL/GenBank/DDBJ databases">
        <title>Chemosynthetic sulphur-oxidizing symbionts of marine invertebrate animals are capable of nitrogen fixation.</title>
        <authorList>
            <person name="Petersen J.M."/>
            <person name="Kemper A."/>
            <person name="Gruber-Vodicka H."/>
            <person name="Cardini U."/>
            <person name="Geest Mvander."/>
            <person name="Kleiner M."/>
            <person name="Bulgheresi S."/>
            <person name="Fussmann M."/>
            <person name="Herbold C."/>
            <person name="Seah B.K.B."/>
            <person name="Antony C.Paul."/>
            <person name="Liu D."/>
            <person name="Belitz A."/>
            <person name="Weber M."/>
        </authorList>
    </citation>
    <scope>NUCLEOTIDE SEQUENCE [LARGE SCALE GENOMIC DNA]</scope>
    <source>
        <strain evidence="1">G_D</strain>
    </source>
</reference>
<keyword evidence="2" id="KW-1185">Reference proteome</keyword>
<evidence type="ECO:0008006" key="3">
    <source>
        <dbReference type="Google" id="ProtNLM"/>
    </source>
</evidence>
<accession>A0A1E2UNA9</accession>
<dbReference type="EMBL" id="LVJZ01000003">
    <property type="protein sequence ID" value="ODB96025.1"/>
    <property type="molecule type" value="Genomic_DNA"/>
</dbReference>
<dbReference type="Gene3D" id="6.10.280.50">
    <property type="match status" value="1"/>
</dbReference>
<dbReference type="STRING" id="1818881.A3196_04170"/>
<proteinExistence type="predicted"/>
<dbReference type="RefSeq" id="WP_069003206.1">
    <property type="nucleotide sequence ID" value="NZ_LVJW01000006.1"/>
</dbReference>
<sequence length="78" mass="9407">MLGESHDLLHEFPEYAEKIADLRKSNEVFHNLMDEYDWLDAHIRNLEELSTPVSDFHIEEMKKRRLLLKDKLYAILHD</sequence>
<dbReference type="Proteomes" id="UP000094849">
    <property type="component" value="Unassembled WGS sequence"/>
</dbReference>
<dbReference type="AlphaFoldDB" id="A0A1E2UNA9"/>
<evidence type="ECO:0000313" key="2">
    <source>
        <dbReference type="Proteomes" id="UP000094849"/>
    </source>
</evidence>
<name>A0A1E2UNA9_9GAMM</name>
<dbReference type="InterPro" id="IPR007420">
    <property type="entry name" value="DUF465"/>
</dbReference>
<evidence type="ECO:0000313" key="1">
    <source>
        <dbReference type="EMBL" id="ODB96025.1"/>
    </source>
</evidence>
<dbReference type="OrthoDB" id="1263265at2"/>
<dbReference type="InterPro" id="IPR038444">
    <property type="entry name" value="DUF465_sf"/>
</dbReference>
<comment type="caution">
    <text evidence="1">The sequence shown here is derived from an EMBL/GenBank/DDBJ whole genome shotgun (WGS) entry which is preliminary data.</text>
</comment>
<organism evidence="1 2">
    <name type="scientific">Candidatus Thiodiazotropha endoloripes</name>
    <dbReference type="NCBI Taxonomy" id="1818881"/>
    <lineage>
        <taxon>Bacteria</taxon>
        <taxon>Pseudomonadati</taxon>
        <taxon>Pseudomonadota</taxon>
        <taxon>Gammaproteobacteria</taxon>
        <taxon>Chromatiales</taxon>
        <taxon>Sedimenticolaceae</taxon>
        <taxon>Candidatus Thiodiazotropha</taxon>
    </lineage>
</organism>
<protein>
    <recommendedName>
        <fullName evidence="3">GTP-binding protein</fullName>
    </recommendedName>
</protein>
<gene>
    <name evidence="1" type="ORF">A3196_04170</name>
</gene>